<dbReference type="AlphaFoldDB" id="A0A1H9TAV5"/>
<evidence type="ECO:0000259" key="9">
    <source>
        <dbReference type="PROSITE" id="PS50893"/>
    </source>
</evidence>
<dbReference type="InterPro" id="IPR003593">
    <property type="entry name" value="AAA+_ATPase"/>
</dbReference>
<dbReference type="EMBL" id="FOGL01000013">
    <property type="protein sequence ID" value="SER93753.1"/>
    <property type="molecule type" value="Genomic_DNA"/>
</dbReference>
<evidence type="ECO:0000256" key="6">
    <source>
        <dbReference type="ARBA" id="ARBA00063934"/>
    </source>
</evidence>
<feature type="domain" description="ABC transporter" evidence="9">
    <location>
        <begin position="6"/>
        <end position="242"/>
    </location>
</feature>
<proteinExistence type="inferred from homology"/>
<accession>A0A1H9TAV5</accession>
<dbReference type="GO" id="GO:0015418">
    <property type="term" value="F:ABC-type quaternary ammonium compound transporting activity"/>
    <property type="evidence" value="ECO:0007669"/>
    <property type="project" value="UniProtKB-EC"/>
</dbReference>
<dbReference type="SUPFAM" id="SSF52540">
    <property type="entry name" value="P-loop containing nucleoside triphosphate hydrolases"/>
    <property type="match status" value="1"/>
</dbReference>
<reference evidence="10 11" key="1">
    <citation type="submission" date="2016-10" db="EMBL/GenBank/DDBJ databases">
        <authorList>
            <person name="de Groot N.N."/>
        </authorList>
    </citation>
    <scope>NUCLEOTIDE SEQUENCE [LARGE SCALE GENOMIC DNA]</scope>
    <source>
        <strain evidence="10 11">CGMCC 1.7727</strain>
    </source>
</reference>
<keyword evidence="11" id="KW-1185">Reference proteome</keyword>
<protein>
    <recommendedName>
        <fullName evidence="8">Carnitine transport ATP-binding protein OpuCA</fullName>
        <ecNumber evidence="7">7.6.2.9</ecNumber>
    </recommendedName>
</protein>
<name>A0A1H9TAV5_9BACI</name>
<sequence length="256" mass="28747">MTQKAIEFHNISKKFKHAQYYAVDKVNLSIEEGEFITILGSSGSGKTTLLKMVNKLYEPSQGSISLFGEDIANIDSIRLRRKIGYVIQQIGLFPHMTIAQNVATIPKLLQWNKKKINDRVAYLLNLVGLDANDFMNRYPSQLSGGQQQRIGLARALAVDPKIMLLDEPLGAVDAITRLSLQEELLRIHGGLNKTFLLVTHDINEAFKLGSRVVIMNSGKVSQFDTPRNIVANPADEFVYSLIESSRSQEQFWEGLR</sequence>
<organism evidence="10 11">
    <name type="scientific">Gracilibacillus ureilyticus</name>
    <dbReference type="NCBI Taxonomy" id="531814"/>
    <lineage>
        <taxon>Bacteria</taxon>
        <taxon>Bacillati</taxon>
        <taxon>Bacillota</taxon>
        <taxon>Bacilli</taxon>
        <taxon>Bacillales</taxon>
        <taxon>Bacillaceae</taxon>
        <taxon>Gracilibacillus</taxon>
    </lineage>
</organism>
<evidence type="ECO:0000256" key="8">
    <source>
        <dbReference type="ARBA" id="ARBA00070305"/>
    </source>
</evidence>
<dbReference type="SMART" id="SM00382">
    <property type="entry name" value="AAA"/>
    <property type="match status" value="1"/>
</dbReference>
<evidence type="ECO:0000313" key="11">
    <source>
        <dbReference type="Proteomes" id="UP000199687"/>
    </source>
</evidence>
<dbReference type="InterPro" id="IPR017871">
    <property type="entry name" value="ABC_transporter-like_CS"/>
</dbReference>
<dbReference type="OrthoDB" id="9802264at2"/>
<keyword evidence="4 10" id="KW-0067">ATP-binding</keyword>
<dbReference type="InterPro" id="IPR027417">
    <property type="entry name" value="P-loop_NTPase"/>
</dbReference>
<evidence type="ECO:0000256" key="4">
    <source>
        <dbReference type="ARBA" id="ARBA00022840"/>
    </source>
</evidence>
<dbReference type="PROSITE" id="PS00211">
    <property type="entry name" value="ABC_TRANSPORTER_1"/>
    <property type="match status" value="1"/>
</dbReference>
<keyword evidence="2" id="KW-0813">Transport</keyword>
<evidence type="ECO:0000256" key="2">
    <source>
        <dbReference type="ARBA" id="ARBA00022448"/>
    </source>
</evidence>
<evidence type="ECO:0000256" key="1">
    <source>
        <dbReference type="ARBA" id="ARBA00005417"/>
    </source>
</evidence>
<dbReference type="FunFam" id="3.40.50.300:FF:000425">
    <property type="entry name" value="Probable ABC transporter, ATP-binding subunit"/>
    <property type="match status" value="1"/>
</dbReference>
<dbReference type="STRING" id="531814.SAMN04487944_11350"/>
<keyword evidence="3" id="KW-0547">Nucleotide-binding</keyword>
<evidence type="ECO:0000256" key="5">
    <source>
        <dbReference type="ARBA" id="ARBA00052482"/>
    </source>
</evidence>
<comment type="similarity">
    <text evidence="1">Belongs to the ABC transporter superfamily.</text>
</comment>
<dbReference type="PROSITE" id="PS50893">
    <property type="entry name" value="ABC_TRANSPORTER_2"/>
    <property type="match status" value="1"/>
</dbReference>
<dbReference type="EC" id="7.6.2.9" evidence="7"/>
<dbReference type="Pfam" id="PF00005">
    <property type="entry name" value="ABC_tran"/>
    <property type="match status" value="1"/>
</dbReference>
<dbReference type="GO" id="GO:0016887">
    <property type="term" value="F:ATP hydrolysis activity"/>
    <property type="evidence" value="ECO:0007669"/>
    <property type="project" value="InterPro"/>
</dbReference>
<comment type="catalytic activity">
    <reaction evidence="5">
        <text>a quaternary ammonium(out) + ATP + H2O = a quaternary ammonium(in) + ADP + phosphate + H(+)</text>
        <dbReference type="Rhea" id="RHEA:11036"/>
        <dbReference type="ChEBI" id="CHEBI:15377"/>
        <dbReference type="ChEBI" id="CHEBI:15378"/>
        <dbReference type="ChEBI" id="CHEBI:30616"/>
        <dbReference type="ChEBI" id="CHEBI:35267"/>
        <dbReference type="ChEBI" id="CHEBI:43474"/>
        <dbReference type="ChEBI" id="CHEBI:456216"/>
        <dbReference type="EC" id="7.6.2.9"/>
    </reaction>
</comment>
<evidence type="ECO:0000256" key="3">
    <source>
        <dbReference type="ARBA" id="ARBA00022741"/>
    </source>
</evidence>
<dbReference type="Proteomes" id="UP000199687">
    <property type="component" value="Unassembled WGS sequence"/>
</dbReference>
<gene>
    <name evidence="10" type="ORF">SAMN04487944_11350</name>
</gene>
<dbReference type="PANTHER" id="PTHR43117:SF4">
    <property type="entry name" value="OSMOPROTECTANT IMPORT ATP-BINDING PROTEIN OSMV"/>
    <property type="match status" value="1"/>
</dbReference>
<dbReference type="RefSeq" id="WP_089741723.1">
    <property type="nucleotide sequence ID" value="NZ_FOGL01000013.1"/>
</dbReference>
<dbReference type="PANTHER" id="PTHR43117">
    <property type="entry name" value="OSMOPROTECTANT IMPORT ATP-BINDING PROTEIN OSMV"/>
    <property type="match status" value="1"/>
</dbReference>
<dbReference type="InterPro" id="IPR003439">
    <property type="entry name" value="ABC_transporter-like_ATP-bd"/>
</dbReference>
<evidence type="ECO:0000313" key="10">
    <source>
        <dbReference type="EMBL" id="SER93753.1"/>
    </source>
</evidence>
<dbReference type="Gene3D" id="3.40.50.300">
    <property type="entry name" value="P-loop containing nucleotide triphosphate hydrolases"/>
    <property type="match status" value="1"/>
</dbReference>
<comment type="subunit">
    <text evidence="6">The complex is composed of two ATP-binding proteins (OpuCA), two transmembrane proteins (OpuCB and OpuCD) and a solute-binding protein (OpuCC).</text>
</comment>
<dbReference type="GO" id="GO:0005524">
    <property type="term" value="F:ATP binding"/>
    <property type="evidence" value="ECO:0007669"/>
    <property type="project" value="UniProtKB-KW"/>
</dbReference>
<evidence type="ECO:0000256" key="7">
    <source>
        <dbReference type="ARBA" id="ARBA00066388"/>
    </source>
</evidence>